<name>A0A261FAQ5_9BIFI</name>
<dbReference type="InterPro" id="IPR023054">
    <property type="entry name" value="Sporulation_regulator_WhiA_C"/>
</dbReference>
<dbReference type="PANTHER" id="PTHR37307:SF1">
    <property type="entry name" value="CELL DIVISION PROTEIN WHIA-RELATED"/>
    <property type="match status" value="1"/>
</dbReference>
<sequence>MALIDDVKDELVSYTSDSEAVVRAQASAMIRFAGGLHIVKRHIVIEAQFAEQSVAEWLSNTIENVYHHDTELLQVHHQSPLGDLTRFSVRVMQQGGPLALETGLLTNKKQPVLGLPHGLLTGEVEIAKAAWRGAFLAHGELSDPGRASMLEIICPGYQSAIDMVKLAKLLDVNAQIRNYRNSQRVNIRDAADIERMLLLMGARRTSRDWSGKRQDGLHRGKANRLANFDDANMRRSAKAAVEAIAKVKHAFEVLGDDIPENLRSAGQVRLDHPDATLEELGRLSNPPISKDAVAGRIRRLFQLSDRVEAQRAEQQSE</sequence>
<dbReference type="InterPro" id="IPR018478">
    <property type="entry name" value="Sporu_reg_WhiA_N_dom"/>
</dbReference>
<dbReference type="EMBL" id="MWWU01000002">
    <property type="protein sequence ID" value="OZG55996.1"/>
    <property type="molecule type" value="Genomic_DNA"/>
</dbReference>
<dbReference type="GO" id="GO:0051301">
    <property type="term" value="P:cell division"/>
    <property type="evidence" value="ECO:0007669"/>
    <property type="project" value="UniProtKB-UniRule"/>
</dbReference>
<accession>A0A261FAQ5</accession>
<dbReference type="OrthoDB" id="5197218at2"/>
<comment type="similarity">
    <text evidence="4">Belongs to the WhiA family.</text>
</comment>
<evidence type="ECO:0000259" key="7">
    <source>
        <dbReference type="Pfam" id="PF14527"/>
    </source>
</evidence>
<evidence type="ECO:0000259" key="6">
    <source>
        <dbReference type="Pfam" id="PF10298"/>
    </source>
</evidence>
<proteinExistence type="inferred from homology"/>
<comment type="caution">
    <text evidence="9">The sequence shown here is derived from an EMBL/GenBank/DDBJ whole genome shotgun (WGS) entry which is preliminary data.</text>
</comment>
<protein>
    <recommendedName>
        <fullName evidence="4">Probable cell division protein WhiA</fullName>
    </recommendedName>
</protein>
<dbReference type="InterPro" id="IPR027434">
    <property type="entry name" value="Homing_endonucl"/>
</dbReference>
<keyword evidence="2 4" id="KW-0238">DNA-binding</keyword>
<organism evidence="9 10">
    <name type="scientific">Aeriscardovia aeriphila</name>
    <dbReference type="NCBI Taxonomy" id="218139"/>
    <lineage>
        <taxon>Bacteria</taxon>
        <taxon>Bacillati</taxon>
        <taxon>Actinomycetota</taxon>
        <taxon>Actinomycetes</taxon>
        <taxon>Bifidobacteriales</taxon>
        <taxon>Bifidobacteriaceae</taxon>
        <taxon>Aeriscardovia</taxon>
    </lineage>
</organism>
<gene>
    <name evidence="4 8" type="primary">whiA</name>
    <name evidence="9" type="ORF">AEAE_0484</name>
    <name evidence="8" type="ORF">K8U78_04405</name>
</gene>
<evidence type="ECO:0000313" key="10">
    <source>
        <dbReference type="Proteomes" id="UP000228976"/>
    </source>
</evidence>
<dbReference type="Pfam" id="PF14527">
    <property type="entry name" value="LAGLIDADG_WhiA"/>
    <property type="match status" value="1"/>
</dbReference>
<keyword evidence="3 4" id="KW-0131">Cell cycle</keyword>
<comment type="function">
    <text evidence="4">Involved in cell division and chromosome segregation.</text>
</comment>
<dbReference type="Proteomes" id="UP000715651">
    <property type="component" value="Unassembled WGS sequence"/>
</dbReference>
<feature type="domain" description="Sporulation regulator WhiA C-terminal" evidence="5">
    <location>
        <begin position="222"/>
        <end position="303"/>
    </location>
</feature>
<evidence type="ECO:0000313" key="8">
    <source>
        <dbReference type="EMBL" id="HJF18376.1"/>
    </source>
</evidence>
<dbReference type="GO" id="GO:0043937">
    <property type="term" value="P:regulation of sporulation"/>
    <property type="evidence" value="ECO:0007669"/>
    <property type="project" value="InterPro"/>
</dbReference>
<evidence type="ECO:0000256" key="3">
    <source>
        <dbReference type="ARBA" id="ARBA00023306"/>
    </source>
</evidence>
<dbReference type="InterPro" id="IPR003802">
    <property type="entry name" value="Sporulation_regulator_WhiA"/>
</dbReference>
<reference evidence="8" key="3">
    <citation type="submission" date="2021-09" db="EMBL/GenBank/DDBJ databases">
        <authorList>
            <person name="Gilroy R."/>
        </authorList>
    </citation>
    <scope>NUCLEOTIDE SEQUENCE</scope>
    <source>
        <strain evidence="8">578</strain>
    </source>
</reference>
<dbReference type="HAMAP" id="MF_01420">
    <property type="entry name" value="HTH_type_WhiA"/>
    <property type="match status" value="1"/>
</dbReference>
<dbReference type="InterPro" id="IPR039518">
    <property type="entry name" value="WhiA_LAGLIDADG_dom"/>
</dbReference>
<dbReference type="Proteomes" id="UP000228976">
    <property type="component" value="Unassembled WGS sequence"/>
</dbReference>
<reference evidence="9 10" key="1">
    <citation type="journal article" date="2017" name="BMC Genomics">
        <title>Comparative genomic and phylogenomic analyses of the Bifidobacteriaceae family.</title>
        <authorList>
            <person name="Lugli G.A."/>
            <person name="Milani C."/>
            <person name="Turroni F."/>
            <person name="Duranti S."/>
            <person name="Mancabelli L."/>
            <person name="Mangifesta M."/>
            <person name="Ferrario C."/>
            <person name="Modesto M."/>
            <person name="Mattarelli P."/>
            <person name="Jiri K."/>
            <person name="van Sinderen D."/>
            <person name="Ventura M."/>
        </authorList>
    </citation>
    <scope>NUCLEOTIDE SEQUENCE [LARGE SCALE GENOMIC DNA]</scope>
    <source>
        <strain evidence="9 10">LMG 21773</strain>
    </source>
</reference>
<dbReference type="EMBL" id="DYWK01000006">
    <property type="protein sequence ID" value="HJF18376.1"/>
    <property type="molecule type" value="Genomic_DNA"/>
</dbReference>
<reference evidence="8" key="2">
    <citation type="journal article" date="2021" name="PeerJ">
        <title>Extensive microbial diversity within the chicken gut microbiome revealed by metagenomics and culture.</title>
        <authorList>
            <person name="Gilroy R."/>
            <person name="Ravi A."/>
            <person name="Getino M."/>
            <person name="Pursley I."/>
            <person name="Horton D.L."/>
            <person name="Alikhan N.F."/>
            <person name="Baker D."/>
            <person name="Gharbi K."/>
            <person name="Hall N."/>
            <person name="Watson M."/>
            <person name="Adriaenssens E.M."/>
            <person name="Foster-Nyarko E."/>
            <person name="Jarju S."/>
            <person name="Secka A."/>
            <person name="Antonio M."/>
            <person name="Oren A."/>
            <person name="Chaudhuri R.R."/>
            <person name="La Ragione R."/>
            <person name="Hildebrand F."/>
            <person name="Pallen M.J."/>
        </authorList>
    </citation>
    <scope>NUCLEOTIDE SEQUENCE</scope>
    <source>
        <strain evidence="8">578</strain>
    </source>
</reference>
<dbReference type="GO" id="GO:0003677">
    <property type="term" value="F:DNA binding"/>
    <property type="evidence" value="ECO:0007669"/>
    <property type="project" value="UniProtKB-UniRule"/>
</dbReference>
<dbReference type="Pfam" id="PF10298">
    <property type="entry name" value="WhiA_N"/>
    <property type="match status" value="1"/>
</dbReference>
<dbReference type="RefSeq" id="WP_094690089.1">
    <property type="nucleotide sequence ID" value="NZ_JACBYZ010000001.1"/>
</dbReference>
<dbReference type="Gene3D" id="3.10.28.10">
    <property type="entry name" value="Homing endonucleases"/>
    <property type="match status" value="1"/>
</dbReference>
<evidence type="ECO:0000256" key="1">
    <source>
        <dbReference type="ARBA" id="ARBA00022618"/>
    </source>
</evidence>
<evidence type="ECO:0000313" key="9">
    <source>
        <dbReference type="EMBL" id="OZG55996.1"/>
    </source>
</evidence>
<evidence type="ECO:0000256" key="2">
    <source>
        <dbReference type="ARBA" id="ARBA00023125"/>
    </source>
</evidence>
<evidence type="ECO:0000259" key="5">
    <source>
        <dbReference type="Pfam" id="PF02650"/>
    </source>
</evidence>
<keyword evidence="10" id="KW-1185">Reference proteome</keyword>
<keyword evidence="1 4" id="KW-0132">Cell division</keyword>
<dbReference type="NCBIfam" id="TIGR00647">
    <property type="entry name" value="DNA_bind_WhiA"/>
    <property type="match status" value="1"/>
</dbReference>
<dbReference type="Pfam" id="PF02650">
    <property type="entry name" value="HTH_WhiA"/>
    <property type="match status" value="1"/>
</dbReference>
<feature type="domain" description="WhiA LAGLIDADG-like" evidence="7">
    <location>
        <begin position="128"/>
        <end position="213"/>
    </location>
</feature>
<dbReference type="AlphaFoldDB" id="A0A261FAQ5"/>
<feature type="domain" description="Sporulation transcription regulator WhiA N-terminal" evidence="6">
    <location>
        <begin position="23"/>
        <end position="105"/>
    </location>
</feature>
<evidence type="ECO:0000256" key="4">
    <source>
        <dbReference type="HAMAP-Rule" id="MF_01420"/>
    </source>
</evidence>
<dbReference type="PANTHER" id="PTHR37307">
    <property type="entry name" value="CELL DIVISION PROTEIN WHIA-RELATED"/>
    <property type="match status" value="1"/>
</dbReference>